<gene>
    <name evidence="1" type="ORF">V473_18245</name>
</gene>
<evidence type="ECO:0000313" key="2">
    <source>
        <dbReference type="Proteomes" id="UP000052232"/>
    </source>
</evidence>
<dbReference type="PATRIC" id="fig|1420583.3.peg.3460"/>
<accession>A0A0J7XRB3</accession>
<dbReference type="Proteomes" id="UP000052232">
    <property type="component" value="Unassembled WGS sequence"/>
</dbReference>
<protein>
    <submittedName>
        <fullName evidence="1">Uncharacterized protein</fullName>
    </submittedName>
</protein>
<proteinExistence type="predicted"/>
<sequence>MTEKISTQPMPDVFFDIWFMPAAFWTQWWGFYAETLQVGRFGTPHSLVKPDQAPVDLEVEEGLVA</sequence>
<name>A0A0J7XRB3_9SPHN</name>
<evidence type="ECO:0000313" key="1">
    <source>
        <dbReference type="EMBL" id="KMS54189.1"/>
    </source>
</evidence>
<comment type="caution">
    <text evidence="1">The sequence shown here is derived from an EMBL/GenBank/DDBJ whole genome shotgun (WGS) entry which is preliminary data.</text>
</comment>
<organism evidence="1 2">
    <name type="scientific">Sphingobium cupriresistens LL01</name>
    <dbReference type="NCBI Taxonomy" id="1420583"/>
    <lineage>
        <taxon>Bacteria</taxon>
        <taxon>Pseudomonadati</taxon>
        <taxon>Pseudomonadota</taxon>
        <taxon>Alphaproteobacteria</taxon>
        <taxon>Sphingomonadales</taxon>
        <taxon>Sphingomonadaceae</taxon>
        <taxon>Sphingobium</taxon>
    </lineage>
</organism>
<dbReference type="STRING" id="1420583.V473_18245"/>
<dbReference type="AlphaFoldDB" id="A0A0J7XRB3"/>
<dbReference type="EMBL" id="JACT01000004">
    <property type="protein sequence ID" value="KMS54189.1"/>
    <property type="molecule type" value="Genomic_DNA"/>
</dbReference>
<dbReference type="RefSeq" id="WP_066607309.1">
    <property type="nucleotide sequence ID" value="NZ_KQ130435.1"/>
</dbReference>
<keyword evidence="2" id="KW-1185">Reference proteome</keyword>
<reference evidence="1 2" key="1">
    <citation type="journal article" date="2015" name="G3 (Bethesda)">
        <title>Insights into Ongoing Evolution of the Hexachlorocyclohexane Catabolic Pathway from Comparative Genomics of Ten Sphingomonadaceae Strains.</title>
        <authorList>
            <person name="Pearce S.L."/>
            <person name="Oakeshott J.G."/>
            <person name="Pandey G."/>
        </authorList>
    </citation>
    <scope>NUCLEOTIDE SEQUENCE [LARGE SCALE GENOMIC DNA]</scope>
    <source>
        <strain evidence="1 2">LL01</strain>
    </source>
</reference>